<feature type="transmembrane region" description="Helical" evidence="1">
    <location>
        <begin position="109"/>
        <end position="131"/>
    </location>
</feature>
<sequence length="143" mass="15450">MVKFCSNCGNQLNDESKFCAKCGTRVDDVGGQPGTQQNVNAGVFCGKCGALVPLGNTVCTSCGASLNQDSHKTAIVLGYICAFLFHIVGIIFGIYLLTRDNPDVKKHGAIIIAISVVMVVVSFFIITYVAYVGSMSRYSYYYY</sequence>
<keyword evidence="1" id="KW-0472">Membrane</keyword>
<dbReference type="AlphaFoldDB" id="A0A0U3CXI3"/>
<feature type="domain" description="DZANK-type" evidence="2">
    <location>
        <begin position="5"/>
        <end position="63"/>
    </location>
</feature>
<dbReference type="InterPro" id="IPR025874">
    <property type="entry name" value="DZR"/>
</dbReference>
<evidence type="ECO:0000313" key="4">
    <source>
        <dbReference type="Proteomes" id="UP000067738"/>
    </source>
</evidence>
<evidence type="ECO:0000256" key="1">
    <source>
        <dbReference type="SAM" id="Phobius"/>
    </source>
</evidence>
<keyword evidence="1" id="KW-1133">Transmembrane helix</keyword>
<dbReference type="Pfam" id="PF12773">
    <property type="entry name" value="DZR"/>
    <property type="match status" value="1"/>
</dbReference>
<dbReference type="OrthoDB" id="76294at2157"/>
<proteinExistence type="predicted"/>
<dbReference type="PATRIC" id="fig|230361.4.peg.1323"/>
<reference evidence="3 4" key="1">
    <citation type="submission" date="2015-04" db="EMBL/GenBank/DDBJ databases">
        <title>The complete genome sequence of the rumen methanogen Methanobrevibacter millerae SM9.</title>
        <authorList>
            <person name="Leahy S.C."/>
            <person name="Kelly W.J."/>
            <person name="Pacheco D.M."/>
            <person name="Li D."/>
            <person name="Altermann E."/>
            <person name="Attwood G.T."/>
        </authorList>
    </citation>
    <scope>NUCLEOTIDE SEQUENCE [LARGE SCALE GENOMIC DNA]</scope>
    <source>
        <strain evidence="3 4">SM9</strain>
    </source>
</reference>
<accession>A0A0U3CXI3</accession>
<evidence type="ECO:0000259" key="2">
    <source>
        <dbReference type="Pfam" id="PF12773"/>
    </source>
</evidence>
<dbReference type="GeneID" id="26736230"/>
<evidence type="ECO:0000313" key="3">
    <source>
        <dbReference type="EMBL" id="ALT69060.1"/>
    </source>
</evidence>
<dbReference type="EMBL" id="CP011266">
    <property type="protein sequence ID" value="ALT69060.1"/>
    <property type="molecule type" value="Genomic_DNA"/>
</dbReference>
<gene>
    <name evidence="3" type="ORF">sm9_1279</name>
</gene>
<keyword evidence="4" id="KW-1185">Reference proteome</keyword>
<dbReference type="Proteomes" id="UP000067738">
    <property type="component" value="Chromosome"/>
</dbReference>
<dbReference type="KEGG" id="mmil:sm9_1279"/>
<name>A0A0U3CXI3_9EURY</name>
<protein>
    <recommendedName>
        <fullName evidence="2">DZANK-type domain-containing protein</fullName>
    </recommendedName>
</protein>
<feature type="transmembrane region" description="Helical" evidence="1">
    <location>
        <begin position="74"/>
        <end position="97"/>
    </location>
</feature>
<organism evidence="3 4">
    <name type="scientific">Methanobrevibacter millerae</name>
    <dbReference type="NCBI Taxonomy" id="230361"/>
    <lineage>
        <taxon>Archaea</taxon>
        <taxon>Methanobacteriati</taxon>
        <taxon>Methanobacteriota</taxon>
        <taxon>Methanomada group</taxon>
        <taxon>Methanobacteria</taxon>
        <taxon>Methanobacteriales</taxon>
        <taxon>Methanobacteriaceae</taxon>
        <taxon>Methanobrevibacter</taxon>
    </lineage>
</organism>
<dbReference type="RefSeq" id="WP_058739320.1">
    <property type="nucleotide sequence ID" value="NZ_CP011266.1"/>
</dbReference>
<keyword evidence="1" id="KW-0812">Transmembrane</keyword>